<sequence length="127" mass="14705">MTINMELWQLISLLLAFFGFTAAGAKLLVGQFEARLDEKFDSMEQARAAADRTLRDSIQELAERQKELDAQFREQEKEMNRMQVDMLSHYVRREDYIRGQTVIEAKLDALSVRLETLQLKGVGAHDR</sequence>
<reference evidence="2 3" key="1">
    <citation type="submission" date="2024-05" db="EMBL/GenBank/DDBJ databases">
        <authorList>
            <consortium name="Candidatus Magnetaquicoccaceae bacterium FCR-1 genome sequencing consortium"/>
            <person name="Shimoshige H."/>
            <person name="Shimamura S."/>
            <person name="Taoka A."/>
            <person name="Kobayashi H."/>
            <person name="Maekawa T."/>
        </authorList>
    </citation>
    <scope>NUCLEOTIDE SEQUENCE [LARGE SCALE GENOMIC DNA]</scope>
    <source>
        <strain evidence="2 3">FCR-1</strain>
    </source>
</reference>
<evidence type="ECO:0000313" key="2">
    <source>
        <dbReference type="EMBL" id="GAB0058061.1"/>
    </source>
</evidence>
<evidence type="ECO:0000256" key="1">
    <source>
        <dbReference type="SAM" id="Coils"/>
    </source>
</evidence>
<dbReference type="Proteomes" id="UP001628193">
    <property type="component" value="Unassembled WGS sequence"/>
</dbReference>
<dbReference type="EMBL" id="BAAFGK010000004">
    <property type="protein sequence ID" value="GAB0058061.1"/>
    <property type="molecule type" value="Genomic_DNA"/>
</dbReference>
<proteinExistence type="predicted"/>
<accession>A0ABQ0CB04</accession>
<reference evidence="2 3" key="2">
    <citation type="submission" date="2024-09" db="EMBL/GenBank/DDBJ databases">
        <title>Draft genome sequence of Candidatus Magnetaquicoccaceae bacterium FCR-1.</title>
        <authorList>
            <person name="Shimoshige H."/>
            <person name="Shimamura S."/>
            <person name="Taoka A."/>
            <person name="Kobayashi H."/>
            <person name="Maekawa T."/>
        </authorList>
    </citation>
    <scope>NUCLEOTIDE SEQUENCE [LARGE SCALE GENOMIC DNA]</scope>
    <source>
        <strain evidence="2 3">FCR-1</strain>
    </source>
</reference>
<protein>
    <recommendedName>
        <fullName evidence="4">Secreted protein</fullName>
    </recommendedName>
</protein>
<keyword evidence="3" id="KW-1185">Reference proteome</keyword>
<keyword evidence="1" id="KW-0175">Coiled coil</keyword>
<evidence type="ECO:0000313" key="3">
    <source>
        <dbReference type="Proteomes" id="UP001628193"/>
    </source>
</evidence>
<feature type="coiled-coil region" evidence="1">
    <location>
        <begin position="58"/>
        <end position="85"/>
    </location>
</feature>
<name>A0ABQ0CB04_9PROT</name>
<gene>
    <name evidence="2" type="ORF">SIID45300_02401</name>
</gene>
<organism evidence="2 3">
    <name type="scientific">Candidatus Magnetaquiglobus chichijimensis</name>
    <dbReference type="NCBI Taxonomy" id="3141448"/>
    <lineage>
        <taxon>Bacteria</taxon>
        <taxon>Pseudomonadati</taxon>
        <taxon>Pseudomonadota</taxon>
        <taxon>Magnetococcia</taxon>
        <taxon>Magnetococcales</taxon>
        <taxon>Candidatus Magnetaquicoccaceae</taxon>
        <taxon>Candidatus Magnetaquiglobus</taxon>
    </lineage>
</organism>
<comment type="caution">
    <text evidence="2">The sequence shown here is derived from an EMBL/GenBank/DDBJ whole genome shotgun (WGS) entry which is preliminary data.</text>
</comment>
<evidence type="ECO:0008006" key="4">
    <source>
        <dbReference type="Google" id="ProtNLM"/>
    </source>
</evidence>